<comment type="caution">
    <text evidence="2">The sequence shown here is derived from an EMBL/GenBank/DDBJ whole genome shotgun (WGS) entry which is preliminary data.</text>
</comment>
<sequence length="47" mass="5627">MARSLLTQPIAQRLSSPFSQRDRQTRRHPPGHRIKRLYECVSSECFW</sequence>
<feature type="region of interest" description="Disordered" evidence="1">
    <location>
        <begin position="1"/>
        <end position="30"/>
    </location>
</feature>
<keyword evidence="3" id="KW-1185">Reference proteome</keyword>
<proteinExistence type="predicted"/>
<dbReference type="Proteomes" id="UP001476950">
    <property type="component" value="Unassembled WGS sequence"/>
</dbReference>
<dbReference type="RefSeq" id="WP_190450524.1">
    <property type="nucleotide sequence ID" value="NZ_JAMPLM010000002.1"/>
</dbReference>
<evidence type="ECO:0000256" key="1">
    <source>
        <dbReference type="SAM" id="MobiDB-lite"/>
    </source>
</evidence>
<evidence type="ECO:0000313" key="3">
    <source>
        <dbReference type="Proteomes" id="UP001476950"/>
    </source>
</evidence>
<feature type="compositionally biased region" description="Polar residues" evidence="1">
    <location>
        <begin position="1"/>
        <end position="19"/>
    </location>
</feature>
<evidence type="ECO:0000313" key="2">
    <source>
        <dbReference type="EMBL" id="MEP1057586.1"/>
    </source>
</evidence>
<dbReference type="EMBL" id="JAMPLM010000002">
    <property type="protein sequence ID" value="MEP1057586.1"/>
    <property type="molecule type" value="Genomic_DNA"/>
</dbReference>
<gene>
    <name evidence="2" type="ORF">NDI38_03990</name>
</gene>
<reference evidence="2 3" key="1">
    <citation type="submission" date="2022-04" db="EMBL/GenBank/DDBJ databases">
        <title>Positive selection, recombination, and allopatry shape intraspecific diversity of widespread and dominant cyanobacteria.</title>
        <authorList>
            <person name="Wei J."/>
            <person name="Shu W."/>
            <person name="Hu C."/>
        </authorList>
    </citation>
    <scope>NUCLEOTIDE SEQUENCE [LARGE SCALE GENOMIC DNA]</scope>
    <source>
        <strain evidence="2 3">AS-A4</strain>
    </source>
</reference>
<organism evidence="2 3">
    <name type="scientific">Stenomitos frigidus AS-A4</name>
    <dbReference type="NCBI Taxonomy" id="2933935"/>
    <lineage>
        <taxon>Bacteria</taxon>
        <taxon>Bacillati</taxon>
        <taxon>Cyanobacteriota</taxon>
        <taxon>Cyanophyceae</taxon>
        <taxon>Leptolyngbyales</taxon>
        <taxon>Leptolyngbyaceae</taxon>
        <taxon>Stenomitos</taxon>
    </lineage>
</organism>
<name>A0ABV0KEU6_9CYAN</name>
<protein>
    <submittedName>
        <fullName evidence="2">Uncharacterized protein</fullName>
    </submittedName>
</protein>
<accession>A0ABV0KEU6</accession>